<comment type="similarity">
    <text evidence="1">Belongs to the sel-1 family.</text>
</comment>
<name>A0ABN8RS85_9CNID</name>
<dbReference type="SMART" id="SM00671">
    <property type="entry name" value="SEL1"/>
    <property type="match status" value="5"/>
</dbReference>
<dbReference type="InterPro" id="IPR006597">
    <property type="entry name" value="Sel1-like"/>
</dbReference>
<dbReference type="EMBL" id="CALNXK010000274">
    <property type="protein sequence ID" value="CAH3180322.1"/>
    <property type="molecule type" value="Genomic_DNA"/>
</dbReference>
<dbReference type="InterPro" id="IPR019734">
    <property type="entry name" value="TPR_rpt"/>
</dbReference>
<reference evidence="3 4" key="1">
    <citation type="submission" date="2022-05" db="EMBL/GenBank/DDBJ databases">
        <authorList>
            <consortium name="Genoscope - CEA"/>
            <person name="William W."/>
        </authorList>
    </citation>
    <scope>NUCLEOTIDE SEQUENCE [LARGE SCALE GENOMIC DNA]</scope>
</reference>
<dbReference type="InterPro" id="IPR011990">
    <property type="entry name" value="TPR-like_helical_dom_sf"/>
</dbReference>
<evidence type="ECO:0000256" key="2">
    <source>
        <dbReference type="PROSITE-ProRule" id="PRU00339"/>
    </source>
</evidence>
<dbReference type="Gene3D" id="1.25.40.10">
    <property type="entry name" value="Tetratricopeptide repeat domain"/>
    <property type="match status" value="3"/>
</dbReference>
<evidence type="ECO:0000313" key="4">
    <source>
        <dbReference type="Proteomes" id="UP001159405"/>
    </source>
</evidence>
<dbReference type="Proteomes" id="UP001159405">
    <property type="component" value="Unassembled WGS sequence"/>
</dbReference>
<protein>
    <submittedName>
        <fullName evidence="3">Uncharacterized protein</fullName>
    </submittedName>
</protein>
<dbReference type="SUPFAM" id="SSF48452">
    <property type="entry name" value="TPR-like"/>
    <property type="match status" value="1"/>
</dbReference>
<sequence>MTDCEDLPPFSIMNFPIPNDLTFQKYCIDKYGSIEELIDKAKKGEIDAQADLGCAYSEGFGDLLPKDDDKAIGWLSTAVDKGYEIPAFLGKLGELLDRKGTVRHQQKAYEMYHRAAKLGCRNSQLNLAEMYRCGVEGVVNEDIKEAFKWYKMAADEGASDYELGTVQKLLAGTMRKLGNDSKLRSLKCLYKYYLEGECPEGRPQPTKAIHYLTRAAEIGDTEAQCTLGQIYLNGSCEQIKDVSKARRWLKKASANGDAVAKQLLRKCEEVEDKPHTATESKPEAFNQSLEIMAEKLKQRSEAKQHPFAITEPTAFSEEMLGEFHWSPTARIYLQAFRLINQGFDILVKSNFADERGISLMAHGYLTENSILQAFPYIHLSLPDIFHLCEKSMQNNRSFFEALVVAFAFRFYELKLSKETHITDEKTVMCITNVIDFIQKAEPNSLPAEDAFRFDQSYSSWLHVLYDHLASLYIIYNNYEAAAEAFENSLKCCPTYFPSKRGLGYCLLALYSTRVCSEKKDSAAASEKCKHFQSEEQIAEEREISKYQSWTTEELGDAARERLEEFLAEAPSCWKTYPNVCYYLAKLALLKSDMKELKRYYEQGQDAEEKRLPFLRRVDIPLKDILSPMYQLFADLPERARCGNKACTKKVKESELKSCAGCRTKKYCSK</sequence>
<keyword evidence="4" id="KW-1185">Reference proteome</keyword>
<dbReference type="PANTHER" id="PTHR11102">
    <property type="entry name" value="SEL-1-LIKE PROTEIN"/>
    <property type="match status" value="1"/>
</dbReference>
<dbReference type="PROSITE" id="PS50005">
    <property type="entry name" value="TPR"/>
    <property type="match status" value="1"/>
</dbReference>
<evidence type="ECO:0000313" key="3">
    <source>
        <dbReference type="EMBL" id="CAH3180322.1"/>
    </source>
</evidence>
<dbReference type="PANTHER" id="PTHR11102:SF160">
    <property type="entry name" value="ERAD-ASSOCIATED E3 UBIQUITIN-PROTEIN LIGASE COMPONENT HRD3"/>
    <property type="match status" value="1"/>
</dbReference>
<dbReference type="SUPFAM" id="SSF81901">
    <property type="entry name" value="HCP-like"/>
    <property type="match status" value="1"/>
</dbReference>
<accession>A0ABN8RS85</accession>
<dbReference type="Pfam" id="PF08238">
    <property type="entry name" value="Sel1"/>
    <property type="match status" value="5"/>
</dbReference>
<proteinExistence type="inferred from homology"/>
<keyword evidence="2" id="KW-0802">TPR repeat</keyword>
<organism evidence="3 4">
    <name type="scientific">Porites lobata</name>
    <dbReference type="NCBI Taxonomy" id="104759"/>
    <lineage>
        <taxon>Eukaryota</taxon>
        <taxon>Metazoa</taxon>
        <taxon>Cnidaria</taxon>
        <taxon>Anthozoa</taxon>
        <taxon>Hexacorallia</taxon>
        <taxon>Scleractinia</taxon>
        <taxon>Fungiina</taxon>
        <taxon>Poritidae</taxon>
        <taxon>Porites</taxon>
    </lineage>
</organism>
<feature type="repeat" description="TPR" evidence="2">
    <location>
        <begin position="462"/>
        <end position="495"/>
    </location>
</feature>
<evidence type="ECO:0000256" key="1">
    <source>
        <dbReference type="ARBA" id="ARBA00038101"/>
    </source>
</evidence>
<gene>
    <name evidence="3" type="ORF">PLOB_00023252</name>
</gene>
<comment type="caution">
    <text evidence="3">The sequence shown here is derived from an EMBL/GenBank/DDBJ whole genome shotgun (WGS) entry which is preliminary data.</text>
</comment>
<dbReference type="InterPro" id="IPR050767">
    <property type="entry name" value="Sel1_AlgK"/>
</dbReference>